<accession>A0AAD9JY89</accession>
<dbReference type="Gene3D" id="3.80.10.10">
    <property type="entry name" value="Ribonuclease Inhibitor"/>
    <property type="match status" value="1"/>
</dbReference>
<dbReference type="EMBL" id="JAODUO010001587">
    <property type="protein sequence ID" value="KAK2161327.1"/>
    <property type="molecule type" value="Genomic_DNA"/>
</dbReference>
<protein>
    <recommendedName>
        <fullName evidence="2">Death domain-containing protein</fullName>
    </recommendedName>
</protein>
<evidence type="ECO:0000313" key="4">
    <source>
        <dbReference type="Proteomes" id="UP001209878"/>
    </source>
</evidence>
<dbReference type="InterPro" id="IPR032675">
    <property type="entry name" value="LRR_dom_sf"/>
</dbReference>
<organism evidence="3 4">
    <name type="scientific">Ridgeia piscesae</name>
    <name type="common">Tubeworm</name>
    <dbReference type="NCBI Taxonomy" id="27915"/>
    <lineage>
        <taxon>Eukaryota</taxon>
        <taxon>Metazoa</taxon>
        <taxon>Spiralia</taxon>
        <taxon>Lophotrochozoa</taxon>
        <taxon>Annelida</taxon>
        <taxon>Polychaeta</taxon>
        <taxon>Sedentaria</taxon>
        <taxon>Canalipalpata</taxon>
        <taxon>Sabellida</taxon>
        <taxon>Siboglinidae</taxon>
        <taxon>Ridgeia</taxon>
    </lineage>
</organism>
<reference evidence="3" key="1">
    <citation type="journal article" date="2023" name="Mol. Biol. Evol.">
        <title>Third-Generation Sequencing Reveals the Adaptive Role of the Epigenome in Three Deep-Sea Polychaetes.</title>
        <authorList>
            <person name="Perez M."/>
            <person name="Aroh O."/>
            <person name="Sun Y."/>
            <person name="Lan Y."/>
            <person name="Juniper S.K."/>
            <person name="Young C.R."/>
            <person name="Angers B."/>
            <person name="Qian P.Y."/>
        </authorList>
    </citation>
    <scope>NUCLEOTIDE SEQUENCE</scope>
    <source>
        <strain evidence="3">R07B-5</strain>
    </source>
</reference>
<dbReference type="InterPro" id="IPR011029">
    <property type="entry name" value="DEATH-like_dom_sf"/>
</dbReference>
<dbReference type="PROSITE" id="PS50017">
    <property type="entry name" value="DEATH_DOMAIN"/>
    <property type="match status" value="1"/>
</dbReference>
<proteinExistence type="predicted"/>
<dbReference type="AlphaFoldDB" id="A0AAD9JY89"/>
<evidence type="ECO:0000256" key="1">
    <source>
        <dbReference type="SAM" id="MobiDB-lite"/>
    </source>
</evidence>
<comment type="caution">
    <text evidence="3">The sequence shown here is derived from an EMBL/GenBank/DDBJ whole genome shotgun (WGS) entry which is preliminary data.</text>
</comment>
<dbReference type="Gene3D" id="1.10.533.10">
    <property type="entry name" value="Death Domain, Fas"/>
    <property type="match status" value="1"/>
</dbReference>
<sequence length="435" mass="49135">MAAAAPTVSHETKESEELITDAFLAKIADNLGCIYFNLGLALNVKHSYIERVEHDHRGDTMRITFMVLAKWRKMSKKKTNVAAMMEELINALSDLGQMDVVELIRRKDVRQLLRKVSIADDEVDTTKDGVDCARAASTRRTETEATARNQRIRQLEEQARPVGGETSKEKKLRILRVMRLLYKWNEPMLWQRVSKHLKTGSQLDLSGVMTSATLPYLVHLLQSGQASNVSLLNVGATYRSANEYDRLLNVFDDVIAVTCLCGGLAKMPKLQTLGLVACGLTDDGFVEICKRLRQSCRELTWLGCWGNDKLTSSIKKHISKTMKELPALKMFIPKVAPRWTPPGKRERGRPKMTWRQSVMAQLKEMGLSWGEAQTSAKDRTLWRSIVVALCPTGDEEDNSQDSTQEYQVCGSSKLWIAKTMCFHYFTTHPLSKPIV</sequence>
<dbReference type="InterPro" id="IPR000488">
    <property type="entry name" value="Death_dom"/>
</dbReference>
<dbReference type="Pfam" id="PF00531">
    <property type="entry name" value="Death"/>
    <property type="match status" value="1"/>
</dbReference>
<evidence type="ECO:0000259" key="2">
    <source>
        <dbReference type="PROSITE" id="PS50017"/>
    </source>
</evidence>
<dbReference type="SUPFAM" id="SSF52047">
    <property type="entry name" value="RNI-like"/>
    <property type="match status" value="1"/>
</dbReference>
<gene>
    <name evidence="3" type="ORF">NP493_1581g00024</name>
</gene>
<feature type="region of interest" description="Disordered" evidence="1">
    <location>
        <begin position="135"/>
        <end position="154"/>
    </location>
</feature>
<feature type="domain" description="Death" evidence="2">
    <location>
        <begin position="20"/>
        <end position="108"/>
    </location>
</feature>
<dbReference type="GO" id="GO:0007165">
    <property type="term" value="P:signal transduction"/>
    <property type="evidence" value="ECO:0007669"/>
    <property type="project" value="InterPro"/>
</dbReference>
<dbReference type="CDD" id="cd01670">
    <property type="entry name" value="Death"/>
    <property type="match status" value="1"/>
</dbReference>
<dbReference type="Proteomes" id="UP001209878">
    <property type="component" value="Unassembled WGS sequence"/>
</dbReference>
<keyword evidence="4" id="KW-1185">Reference proteome</keyword>
<dbReference type="SMART" id="SM00005">
    <property type="entry name" value="DEATH"/>
    <property type="match status" value="1"/>
</dbReference>
<name>A0AAD9JY89_RIDPI</name>
<evidence type="ECO:0000313" key="3">
    <source>
        <dbReference type="EMBL" id="KAK2161327.1"/>
    </source>
</evidence>
<dbReference type="SUPFAM" id="SSF47986">
    <property type="entry name" value="DEATH domain"/>
    <property type="match status" value="1"/>
</dbReference>